<name>D4JT49_9FIRM</name>
<reference evidence="2 3" key="1">
    <citation type="submission" date="2010-03" db="EMBL/GenBank/DDBJ databases">
        <title>The genome sequence of Eubacterium siraeum 70/3.</title>
        <authorList>
            <consortium name="metaHIT consortium -- http://www.metahit.eu/"/>
            <person name="Pajon A."/>
            <person name="Turner K."/>
            <person name="Parkhill J."/>
            <person name="Duncan S."/>
            <person name="Flint H."/>
        </authorList>
    </citation>
    <scope>NUCLEOTIDE SEQUENCE [LARGE SCALE GENOMIC DNA]</scope>
    <source>
        <strain evidence="2 3">70/3</strain>
    </source>
</reference>
<evidence type="ECO:0000256" key="1">
    <source>
        <dbReference type="SAM" id="MobiDB-lite"/>
    </source>
</evidence>
<feature type="compositionally biased region" description="Basic and acidic residues" evidence="1">
    <location>
        <begin position="80"/>
        <end position="89"/>
    </location>
</feature>
<gene>
    <name evidence="2" type="ORF">EUS_10710</name>
</gene>
<dbReference type="BioCyc" id="ESIR657319:G136K-905-MONOMER"/>
<organism evidence="2 3">
    <name type="scientific">[Eubacterium] siraeum 70/3</name>
    <dbReference type="NCBI Taxonomy" id="657319"/>
    <lineage>
        <taxon>Bacteria</taxon>
        <taxon>Bacillati</taxon>
        <taxon>Bacillota</taxon>
        <taxon>Clostridia</taxon>
        <taxon>Eubacteriales</taxon>
        <taxon>Oscillospiraceae</taxon>
        <taxon>Oscillospiraceae incertae sedis</taxon>
    </lineage>
</organism>
<dbReference type="PATRIC" id="fig|657319.3.peg.1359"/>
<dbReference type="KEGG" id="esu:EUS_10710"/>
<accession>D4JT49</accession>
<dbReference type="EMBL" id="FP929044">
    <property type="protein sequence ID" value="CBK96268.1"/>
    <property type="molecule type" value="Genomic_DNA"/>
</dbReference>
<evidence type="ECO:0000313" key="3">
    <source>
        <dbReference type="Proteomes" id="UP000008803"/>
    </source>
</evidence>
<reference evidence="2 3" key="2">
    <citation type="submission" date="2010-03" db="EMBL/GenBank/DDBJ databases">
        <authorList>
            <person name="Pajon A."/>
        </authorList>
    </citation>
    <scope>NUCLEOTIDE SEQUENCE [LARGE SCALE GENOMIC DNA]</scope>
    <source>
        <strain evidence="2 3">70/3</strain>
    </source>
</reference>
<dbReference type="AlphaFoldDB" id="D4JT49"/>
<proteinExistence type="predicted"/>
<dbReference type="Proteomes" id="UP000008803">
    <property type="component" value="Chromosome"/>
</dbReference>
<feature type="region of interest" description="Disordered" evidence="1">
    <location>
        <begin position="67"/>
        <end position="89"/>
    </location>
</feature>
<sequence>MEIVMDNELKLAQVWCSHADQRDEAKQQKLKEFIADCRKEKIFVCVYESGDGSLLENTKELLANNLNNPTPRTRISKSHYARESESGIE</sequence>
<protein>
    <submittedName>
        <fullName evidence="2">Uncharacterized protein</fullName>
    </submittedName>
</protein>
<dbReference type="HOGENOM" id="CLU_2556209_0_0_9"/>
<evidence type="ECO:0000313" key="2">
    <source>
        <dbReference type="EMBL" id="CBK96268.1"/>
    </source>
</evidence>